<dbReference type="Proteomes" id="UP000073434">
    <property type="component" value="Unassembled WGS sequence"/>
</dbReference>
<keyword evidence="6 7" id="KW-0472">Membrane</keyword>
<keyword evidence="4 7" id="KW-0812">Transmembrane</keyword>
<feature type="transmembrane region" description="Helical" evidence="7">
    <location>
        <begin position="251"/>
        <end position="271"/>
    </location>
</feature>
<feature type="transmembrane region" description="Helical" evidence="7">
    <location>
        <begin position="370"/>
        <end position="388"/>
    </location>
</feature>
<dbReference type="AlphaFoldDB" id="A0A0Z8FF58"/>
<dbReference type="GO" id="GO:0016853">
    <property type="term" value="F:isomerase activity"/>
    <property type="evidence" value="ECO:0007669"/>
    <property type="project" value="UniProtKB-KW"/>
</dbReference>
<feature type="transmembrane region" description="Helical" evidence="7">
    <location>
        <begin position="340"/>
        <end position="358"/>
    </location>
</feature>
<proteinExistence type="inferred from homology"/>
<feature type="transmembrane region" description="Helical" evidence="7">
    <location>
        <begin position="209"/>
        <end position="231"/>
    </location>
</feature>
<dbReference type="Pfam" id="PF01757">
    <property type="entry name" value="Acyl_transf_3"/>
    <property type="match status" value="1"/>
</dbReference>
<keyword evidence="9" id="KW-0413">Isomerase</keyword>
<feature type="transmembrane region" description="Helical" evidence="7">
    <location>
        <begin position="307"/>
        <end position="328"/>
    </location>
</feature>
<evidence type="ECO:0000256" key="4">
    <source>
        <dbReference type="ARBA" id="ARBA00022692"/>
    </source>
</evidence>
<evidence type="ECO:0000313" key="10">
    <source>
        <dbReference type="Proteomes" id="UP000073434"/>
    </source>
</evidence>
<dbReference type="EC" id="5.1.1.-" evidence="9"/>
<dbReference type="GO" id="GO:0009246">
    <property type="term" value="P:enterobacterial common antigen biosynthetic process"/>
    <property type="evidence" value="ECO:0007669"/>
    <property type="project" value="TreeGrafter"/>
</dbReference>
<comment type="similarity">
    <text evidence="2">Belongs to the acyltransferase 3 family.</text>
</comment>
<evidence type="ECO:0000313" key="9">
    <source>
        <dbReference type="EMBL" id="CYU79342.1"/>
    </source>
</evidence>
<dbReference type="PANTHER" id="PTHR40074">
    <property type="entry name" value="O-ACETYLTRANSFERASE WECH"/>
    <property type="match status" value="1"/>
</dbReference>
<dbReference type="InterPro" id="IPR002656">
    <property type="entry name" value="Acyl_transf_3_dom"/>
</dbReference>
<keyword evidence="5 7" id="KW-1133">Transmembrane helix</keyword>
<evidence type="ECO:0000259" key="8">
    <source>
        <dbReference type="Pfam" id="PF01757"/>
    </source>
</evidence>
<feature type="transmembrane region" description="Helical" evidence="7">
    <location>
        <begin position="144"/>
        <end position="163"/>
    </location>
</feature>
<accession>A0A0Z8FF58</accession>
<name>A0A0Z8FF58_STRSU</name>
<protein>
    <submittedName>
        <fullName evidence="9">Membrane protein</fullName>
        <ecNumber evidence="9">5.1.1.-</ecNumber>
    </submittedName>
</protein>
<evidence type="ECO:0000256" key="6">
    <source>
        <dbReference type="ARBA" id="ARBA00023136"/>
    </source>
</evidence>
<evidence type="ECO:0000256" key="7">
    <source>
        <dbReference type="SAM" id="Phobius"/>
    </source>
</evidence>
<dbReference type="GO" id="GO:0016413">
    <property type="term" value="F:O-acetyltransferase activity"/>
    <property type="evidence" value="ECO:0007669"/>
    <property type="project" value="TreeGrafter"/>
</dbReference>
<gene>
    <name evidence="9" type="primary">vanT</name>
    <name evidence="9" type="ORF">ERS132385_01652</name>
</gene>
<evidence type="ECO:0000256" key="2">
    <source>
        <dbReference type="ARBA" id="ARBA00007400"/>
    </source>
</evidence>
<evidence type="ECO:0000256" key="1">
    <source>
        <dbReference type="ARBA" id="ARBA00004651"/>
    </source>
</evidence>
<keyword evidence="3" id="KW-1003">Cell membrane</keyword>
<feature type="transmembrane region" description="Helical" evidence="7">
    <location>
        <begin position="74"/>
        <end position="95"/>
    </location>
</feature>
<organism evidence="9 10">
    <name type="scientific">Streptococcus suis</name>
    <dbReference type="NCBI Taxonomy" id="1307"/>
    <lineage>
        <taxon>Bacteria</taxon>
        <taxon>Bacillati</taxon>
        <taxon>Bacillota</taxon>
        <taxon>Bacilli</taxon>
        <taxon>Lactobacillales</taxon>
        <taxon>Streptococcaceae</taxon>
        <taxon>Streptococcus</taxon>
    </lineage>
</organism>
<feature type="transmembrane region" description="Helical" evidence="7">
    <location>
        <begin position="283"/>
        <end position="301"/>
    </location>
</feature>
<dbReference type="GO" id="GO:0005886">
    <property type="term" value="C:plasma membrane"/>
    <property type="evidence" value="ECO:0007669"/>
    <property type="project" value="UniProtKB-SubCell"/>
</dbReference>
<feature type="transmembrane region" description="Helical" evidence="7">
    <location>
        <begin position="107"/>
        <end position="124"/>
    </location>
</feature>
<comment type="subcellular location">
    <subcellularLocation>
        <location evidence="1">Cell membrane</location>
        <topology evidence="1">Multi-pass membrane protein</topology>
    </subcellularLocation>
</comment>
<feature type="domain" description="Acyltransferase 3" evidence="8">
    <location>
        <begin position="77"/>
        <end position="387"/>
    </location>
</feature>
<sequence length="397" mass="46748">MLLSNLNEIDGLHLLRPNIIPYFPLDFSCQLSFSRHLSTSFCKHLHIHQISIKWKKKKKNVSMQNKTKPLNTSLLSLIQFIGAILVIALHCRRLFEADQLHFIQKSIFSRMVVPYFMVTASFFLRRNYPSLSKQYLIRYSKQYLTWSVLYLPFYLFYLNLQEIPLLHYPLALLVGLTYTGTSYQLWYMPAFLLGLVLVHFSLEKWGWRITACLACLLYLLGSVETYSSYLAESIFLTAFDSYKTFFFTSRNGLFYAPIFVLTGFYLADKLNQSIFQYRQKTKLLVCIALLAFEATIIYLNQGYDKNFLFSLIPFTAYLVAWTLTTDLFRQKKFQFLKGYASYYYFIHVIPVEISFFFLETSSLTKIQQGWLVFFITIITCQLLSWLIINTQRKSKTD</sequence>
<reference evidence="9 10" key="1">
    <citation type="submission" date="2016-02" db="EMBL/GenBank/DDBJ databases">
        <authorList>
            <consortium name="Pathogen Informatics"/>
        </authorList>
    </citation>
    <scope>NUCLEOTIDE SEQUENCE [LARGE SCALE GENOMIC DNA]</scope>
    <source>
        <strain evidence="9 10">LSS23</strain>
    </source>
</reference>
<dbReference type="PANTHER" id="PTHR40074:SF2">
    <property type="entry name" value="O-ACETYLTRANSFERASE WECH"/>
    <property type="match status" value="1"/>
</dbReference>
<dbReference type="EMBL" id="FIFW01000018">
    <property type="protein sequence ID" value="CYU79342.1"/>
    <property type="molecule type" value="Genomic_DNA"/>
</dbReference>
<feature type="transmembrane region" description="Helical" evidence="7">
    <location>
        <begin position="183"/>
        <end position="202"/>
    </location>
</feature>
<evidence type="ECO:0000256" key="5">
    <source>
        <dbReference type="ARBA" id="ARBA00022989"/>
    </source>
</evidence>
<evidence type="ECO:0000256" key="3">
    <source>
        <dbReference type="ARBA" id="ARBA00022475"/>
    </source>
</evidence>